<keyword evidence="2" id="KW-1185">Reference proteome</keyword>
<dbReference type="AlphaFoldDB" id="A0A3N4IRT1"/>
<evidence type="ECO:0000313" key="1">
    <source>
        <dbReference type="EMBL" id="RPA88516.1"/>
    </source>
</evidence>
<accession>A0A3N4IRT1</accession>
<proteinExistence type="predicted"/>
<evidence type="ECO:0000313" key="2">
    <source>
        <dbReference type="Proteomes" id="UP000276215"/>
    </source>
</evidence>
<sequence length="719" mass="82295">MGSEKIIYYSNEENALPKKPIVNKEFLEMDLNTYKIINPNMKDNMEDNPNSLININADWIDLYLNKIISCLSSLQEICQYQDDSSILTDINNTFNNILECINNISVLSPQKVQEVKDKVKVKKSSSEERFRINMVTKNYLIAHYNAADLTLIEDWKELSHQNIDMLNKSYSSLIKPIKALNQKVYIRDTILLASAAAATLAVLGDAHRIPKLDIDPVYKPRMDLLYQENFDLFKRYAMQDSLITLIHALFINDFSFNTGKLTMPVTLGSISNTYTTNKWKEDGYRGYQINHNFPLGNAQTSYTPKGINALGFTGEVINSYLAAFRGVMSMMGNPEYTGYEFDEQQDESRVLTNMLAEAGDPDYAKTEFINASENQQILKKYDMKKSYTVLKVDFNLPDCIKYPPLPVSLDKTITIYPLSGITTISGAEFLSACNILNNALERIPEKDRKLYYIKVIYGAHIPFKQVLVEDENGIKRMELSYQPFYEIINELQRNRRLHPKKSPMERFVRATLAELLNQVHSFGGKICSVTTDGFVCDIPDLENKIIKYYKENGIKESFLFDYRNTRMKLSGNPDALELKTSVKGLIQWTTRGQLSYDEDGKIPITAMTGFQHRQFDLEHVKKLVLTALAEGNQILFLQKHLTGARNDEHVSFTSSARSFRTIFDSKRQIINSTNPMLDTKPYKDVSQALLTRSIMNQLKTSVYSEDYTSKFTFVSSNTS</sequence>
<dbReference type="Proteomes" id="UP000276215">
    <property type="component" value="Unassembled WGS sequence"/>
</dbReference>
<organism evidence="1 2">
    <name type="scientific">Choiromyces venosus 120613-1</name>
    <dbReference type="NCBI Taxonomy" id="1336337"/>
    <lineage>
        <taxon>Eukaryota</taxon>
        <taxon>Fungi</taxon>
        <taxon>Dikarya</taxon>
        <taxon>Ascomycota</taxon>
        <taxon>Pezizomycotina</taxon>
        <taxon>Pezizomycetes</taxon>
        <taxon>Pezizales</taxon>
        <taxon>Tuberaceae</taxon>
        <taxon>Choiromyces</taxon>
    </lineage>
</organism>
<reference evidence="1 2" key="1">
    <citation type="journal article" date="2018" name="Nat. Ecol. Evol.">
        <title>Pezizomycetes genomes reveal the molecular basis of ectomycorrhizal truffle lifestyle.</title>
        <authorList>
            <person name="Murat C."/>
            <person name="Payen T."/>
            <person name="Noel B."/>
            <person name="Kuo A."/>
            <person name="Morin E."/>
            <person name="Chen J."/>
            <person name="Kohler A."/>
            <person name="Krizsan K."/>
            <person name="Balestrini R."/>
            <person name="Da Silva C."/>
            <person name="Montanini B."/>
            <person name="Hainaut M."/>
            <person name="Levati E."/>
            <person name="Barry K.W."/>
            <person name="Belfiori B."/>
            <person name="Cichocki N."/>
            <person name="Clum A."/>
            <person name="Dockter R.B."/>
            <person name="Fauchery L."/>
            <person name="Guy J."/>
            <person name="Iotti M."/>
            <person name="Le Tacon F."/>
            <person name="Lindquist E.A."/>
            <person name="Lipzen A."/>
            <person name="Malagnac F."/>
            <person name="Mello A."/>
            <person name="Molinier V."/>
            <person name="Miyauchi S."/>
            <person name="Poulain J."/>
            <person name="Riccioni C."/>
            <person name="Rubini A."/>
            <person name="Sitrit Y."/>
            <person name="Splivallo R."/>
            <person name="Traeger S."/>
            <person name="Wang M."/>
            <person name="Zifcakova L."/>
            <person name="Wipf D."/>
            <person name="Zambonelli A."/>
            <person name="Paolocci F."/>
            <person name="Nowrousian M."/>
            <person name="Ottonello S."/>
            <person name="Baldrian P."/>
            <person name="Spatafora J.W."/>
            <person name="Henrissat B."/>
            <person name="Nagy L.G."/>
            <person name="Aury J.M."/>
            <person name="Wincker P."/>
            <person name="Grigoriev I.V."/>
            <person name="Bonfante P."/>
            <person name="Martin F.M."/>
        </authorList>
    </citation>
    <scope>NUCLEOTIDE SEQUENCE [LARGE SCALE GENOMIC DNA]</scope>
    <source>
        <strain evidence="1 2">120613-1</strain>
    </source>
</reference>
<protein>
    <submittedName>
        <fullName evidence="1">Uncharacterized protein</fullName>
    </submittedName>
</protein>
<gene>
    <name evidence="1" type="ORF">L873DRAFT_1796612</name>
</gene>
<dbReference type="EMBL" id="ML120878">
    <property type="protein sequence ID" value="RPA88516.1"/>
    <property type="molecule type" value="Genomic_DNA"/>
</dbReference>
<name>A0A3N4IRT1_9PEZI</name>